<comment type="caution">
    <text evidence="2">The sequence shown here is derived from an EMBL/GenBank/DDBJ whole genome shotgun (WGS) entry which is preliminary data.</text>
</comment>
<keyword evidence="3" id="KW-1185">Reference proteome</keyword>
<name>A0ABU6TG24_9FABA</name>
<feature type="region of interest" description="Disordered" evidence="1">
    <location>
        <begin position="101"/>
        <end position="122"/>
    </location>
</feature>
<protein>
    <submittedName>
        <fullName evidence="2">Uncharacterized protein</fullName>
    </submittedName>
</protein>
<sequence length="146" mass="15868">MFWLTLIQENWGPAFTNSFLAWAKWDNFIHVPLTQAKWNQLFRTHFSPSAGELGPDAVAGHVTVGRDIDSATQLDAATADQVHDIAATVEVAVGATAQVNAATNDPIAETPKDDSQPTTKKTRCLSSDVWHYFDKIGVGNDGKETA</sequence>
<organism evidence="2 3">
    <name type="scientific">Stylosanthes scabra</name>
    <dbReference type="NCBI Taxonomy" id="79078"/>
    <lineage>
        <taxon>Eukaryota</taxon>
        <taxon>Viridiplantae</taxon>
        <taxon>Streptophyta</taxon>
        <taxon>Embryophyta</taxon>
        <taxon>Tracheophyta</taxon>
        <taxon>Spermatophyta</taxon>
        <taxon>Magnoliopsida</taxon>
        <taxon>eudicotyledons</taxon>
        <taxon>Gunneridae</taxon>
        <taxon>Pentapetalae</taxon>
        <taxon>rosids</taxon>
        <taxon>fabids</taxon>
        <taxon>Fabales</taxon>
        <taxon>Fabaceae</taxon>
        <taxon>Papilionoideae</taxon>
        <taxon>50 kb inversion clade</taxon>
        <taxon>dalbergioids sensu lato</taxon>
        <taxon>Dalbergieae</taxon>
        <taxon>Pterocarpus clade</taxon>
        <taxon>Stylosanthes</taxon>
    </lineage>
</organism>
<accession>A0ABU6TG24</accession>
<dbReference type="EMBL" id="JASCZI010090818">
    <property type="protein sequence ID" value="MED6146833.1"/>
    <property type="molecule type" value="Genomic_DNA"/>
</dbReference>
<dbReference type="Proteomes" id="UP001341840">
    <property type="component" value="Unassembled WGS sequence"/>
</dbReference>
<evidence type="ECO:0000313" key="2">
    <source>
        <dbReference type="EMBL" id="MED6146833.1"/>
    </source>
</evidence>
<evidence type="ECO:0000313" key="3">
    <source>
        <dbReference type="Proteomes" id="UP001341840"/>
    </source>
</evidence>
<reference evidence="2 3" key="1">
    <citation type="journal article" date="2023" name="Plants (Basel)">
        <title>Bridging the Gap: Combining Genomics and Transcriptomics Approaches to Understand Stylosanthes scabra, an Orphan Legume from the Brazilian Caatinga.</title>
        <authorList>
            <person name="Ferreira-Neto J.R.C."/>
            <person name="da Silva M.D."/>
            <person name="Binneck E."/>
            <person name="de Melo N.F."/>
            <person name="da Silva R.H."/>
            <person name="de Melo A.L.T.M."/>
            <person name="Pandolfi V."/>
            <person name="Bustamante F.O."/>
            <person name="Brasileiro-Vidal A.C."/>
            <person name="Benko-Iseppon A.M."/>
        </authorList>
    </citation>
    <scope>NUCLEOTIDE SEQUENCE [LARGE SCALE GENOMIC DNA]</scope>
    <source>
        <tissue evidence="2">Leaves</tissue>
    </source>
</reference>
<gene>
    <name evidence="2" type="ORF">PIB30_038309</name>
</gene>
<proteinExistence type="predicted"/>
<evidence type="ECO:0000256" key="1">
    <source>
        <dbReference type="SAM" id="MobiDB-lite"/>
    </source>
</evidence>